<gene>
    <name evidence="7" type="ORF">ACFPET_21995</name>
</gene>
<accession>A0ABV8U550</accession>
<keyword evidence="6 7" id="KW-0012">Acyltransferase</keyword>
<comment type="subcellular location">
    <subcellularLocation>
        <location evidence="1">Cell inner membrane</location>
    </subcellularLocation>
</comment>
<evidence type="ECO:0000313" key="8">
    <source>
        <dbReference type="Proteomes" id="UP001595823"/>
    </source>
</evidence>
<dbReference type="EMBL" id="JBHSDK010000061">
    <property type="protein sequence ID" value="MFC4337870.1"/>
    <property type="molecule type" value="Genomic_DNA"/>
</dbReference>
<proteinExistence type="predicted"/>
<keyword evidence="3" id="KW-0997">Cell inner membrane</keyword>
<name>A0ABV8U550_9ACTN</name>
<dbReference type="InterPro" id="IPR004960">
    <property type="entry name" value="LipA_acyltrans"/>
</dbReference>
<dbReference type="PANTHER" id="PTHR30606:SF10">
    <property type="entry name" value="PHOSPHATIDYLINOSITOL MANNOSIDE ACYLTRANSFERASE"/>
    <property type="match status" value="1"/>
</dbReference>
<keyword evidence="4" id="KW-0808">Transferase</keyword>
<keyword evidence="5" id="KW-0472">Membrane</keyword>
<keyword evidence="8" id="KW-1185">Reference proteome</keyword>
<evidence type="ECO:0000256" key="4">
    <source>
        <dbReference type="ARBA" id="ARBA00022679"/>
    </source>
</evidence>
<evidence type="ECO:0000313" key="7">
    <source>
        <dbReference type="EMBL" id="MFC4337870.1"/>
    </source>
</evidence>
<evidence type="ECO:0000256" key="2">
    <source>
        <dbReference type="ARBA" id="ARBA00022475"/>
    </source>
</evidence>
<comment type="caution">
    <text evidence="7">The sequence shown here is derived from an EMBL/GenBank/DDBJ whole genome shotgun (WGS) entry which is preliminary data.</text>
</comment>
<dbReference type="PANTHER" id="PTHR30606">
    <property type="entry name" value="LIPID A BIOSYNTHESIS LAUROYL ACYLTRANSFERASE"/>
    <property type="match status" value="1"/>
</dbReference>
<sequence>MRDRINEMAYLAAWRTVRLMPEGLADRLFRYGADRAVRKGGKSVDRLRSNLSRVVGSPASDELVRDAMRSYARYWKEAFRLPSMSGEQQDAAFQMNGFDPVAEDSLRGRGSIIALPHMGNWDLAGAWAARNGYGVTAAAERLKPEGVFQRFLEYREQLGMTVVPTNGTSRPPLQILGDRLLEGDVIALVADRDLSERGIKVDFFDGTASFPVGPAYLAVRHDRPLYTAEIHYEGPRAVCHISGPVDTGTGPFRDRLDHTTQELARAFEKSIAAYPADWHMLQRFWVD</sequence>
<dbReference type="CDD" id="cd07984">
    <property type="entry name" value="LPLAT_LABLAT-like"/>
    <property type="match status" value="1"/>
</dbReference>
<dbReference type="Pfam" id="PF03279">
    <property type="entry name" value="Lip_A_acyltrans"/>
    <property type="match status" value="1"/>
</dbReference>
<keyword evidence="2" id="KW-1003">Cell membrane</keyword>
<dbReference type="Proteomes" id="UP001595823">
    <property type="component" value="Unassembled WGS sequence"/>
</dbReference>
<protein>
    <submittedName>
        <fullName evidence="7">Phosphatidylinositol mannoside acyltransferase</fullName>
    </submittedName>
</protein>
<dbReference type="RefSeq" id="WP_380625288.1">
    <property type="nucleotide sequence ID" value="NZ_JBHSDK010000061.1"/>
</dbReference>
<dbReference type="GO" id="GO:0016746">
    <property type="term" value="F:acyltransferase activity"/>
    <property type="evidence" value="ECO:0007669"/>
    <property type="project" value="UniProtKB-KW"/>
</dbReference>
<organism evidence="7 8">
    <name type="scientific">Salininema proteolyticum</name>
    <dbReference type="NCBI Taxonomy" id="1607685"/>
    <lineage>
        <taxon>Bacteria</taxon>
        <taxon>Bacillati</taxon>
        <taxon>Actinomycetota</taxon>
        <taxon>Actinomycetes</taxon>
        <taxon>Glycomycetales</taxon>
        <taxon>Glycomycetaceae</taxon>
        <taxon>Salininema</taxon>
    </lineage>
</organism>
<evidence type="ECO:0000256" key="1">
    <source>
        <dbReference type="ARBA" id="ARBA00004533"/>
    </source>
</evidence>
<dbReference type="NCBIfam" id="NF005919">
    <property type="entry name" value="PRK07920.1"/>
    <property type="match status" value="1"/>
</dbReference>
<reference evidence="8" key="1">
    <citation type="journal article" date="2019" name="Int. J. Syst. Evol. Microbiol.">
        <title>The Global Catalogue of Microorganisms (GCM) 10K type strain sequencing project: providing services to taxonomists for standard genome sequencing and annotation.</title>
        <authorList>
            <consortium name="The Broad Institute Genomics Platform"/>
            <consortium name="The Broad Institute Genome Sequencing Center for Infectious Disease"/>
            <person name="Wu L."/>
            <person name="Ma J."/>
        </authorList>
    </citation>
    <scope>NUCLEOTIDE SEQUENCE [LARGE SCALE GENOMIC DNA]</scope>
    <source>
        <strain evidence="8">IBRC-M 10908</strain>
    </source>
</reference>
<evidence type="ECO:0000256" key="6">
    <source>
        <dbReference type="ARBA" id="ARBA00023315"/>
    </source>
</evidence>
<evidence type="ECO:0000256" key="5">
    <source>
        <dbReference type="ARBA" id="ARBA00023136"/>
    </source>
</evidence>
<evidence type="ECO:0000256" key="3">
    <source>
        <dbReference type="ARBA" id="ARBA00022519"/>
    </source>
</evidence>